<reference evidence="3" key="1">
    <citation type="journal article" date="2019" name="Nat. Commun.">
        <title>The genome of broomcorn millet.</title>
        <authorList>
            <person name="Zou C."/>
            <person name="Miki D."/>
            <person name="Li D."/>
            <person name="Tang Q."/>
            <person name="Xiao L."/>
            <person name="Rajput S."/>
            <person name="Deng P."/>
            <person name="Jia W."/>
            <person name="Huang R."/>
            <person name="Zhang M."/>
            <person name="Sun Y."/>
            <person name="Hu J."/>
            <person name="Fu X."/>
            <person name="Schnable P.S."/>
            <person name="Li F."/>
            <person name="Zhang H."/>
            <person name="Feng B."/>
            <person name="Zhu X."/>
            <person name="Liu R."/>
            <person name="Schnable J.C."/>
            <person name="Zhu J.-K."/>
            <person name="Zhang H."/>
        </authorList>
    </citation>
    <scope>NUCLEOTIDE SEQUENCE [LARGE SCALE GENOMIC DNA]</scope>
</reference>
<dbReference type="InterPro" id="IPR055357">
    <property type="entry name" value="LRR_At1g61320_AtMIF1"/>
</dbReference>
<feature type="domain" description="At1g61320/AtMIF1 LRR" evidence="1">
    <location>
        <begin position="2"/>
        <end position="81"/>
    </location>
</feature>
<dbReference type="EMBL" id="PQIB02000012">
    <property type="protein sequence ID" value="RLM79377.1"/>
    <property type="molecule type" value="Genomic_DNA"/>
</dbReference>
<dbReference type="Proteomes" id="UP000275267">
    <property type="component" value="Unassembled WGS sequence"/>
</dbReference>
<evidence type="ECO:0000259" key="1">
    <source>
        <dbReference type="Pfam" id="PF23622"/>
    </source>
</evidence>
<dbReference type="OrthoDB" id="10566875at2759"/>
<accession>A0A3L6QHD5</accession>
<dbReference type="AlphaFoldDB" id="A0A3L6QHD5"/>
<evidence type="ECO:0000313" key="2">
    <source>
        <dbReference type="EMBL" id="RLM79377.1"/>
    </source>
</evidence>
<protein>
    <recommendedName>
        <fullName evidence="1">At1g61320/AtMIF1 LRR domain-containing protein</fullName>
    </recommendedName>
</protein>
<gene>
    <name evidence="2" type="ORF">C2845_PM12G21730</name>
</gene>
<organism evidence="2 3">
    <name type="scientific">Panicum miliaceum</name>
    <name type="common">Proso millet</name>
    <name type="synonym">Broomcorn millet</name>
    <dbReference type="NCBI Taxonomy" id="4540"/>
    <lineage>
        <taxon>Eukaryota</taxon>
        <taxon>Viridiplantae</taxon>
        <taxon>Streptophyta</taxon>
        <taxon>Embryophyta</taxon>
        <taxon>Tracheophyta</taxon>
        <taxon>Spermatophyta</taxon>
        <taxon>Magnoliopsida</taxon>
        <taxon>Liliopsida</taxon>
        <taxon>Poales</taxon>
        <taxon>Poaceae</taxon>
        <taxon>PACMAD clade</taxon>
        <taxon>Panicoideae</taxon>
        <taxon>Panicodae</taxon>
        <taxon>Paniceae</taxon>
        <taxon>Panicinae</taxon>
        <taxon>Panicum</taxon>
        <taxon>Panicum sect. Panicum</taxon>
    </lineage>
</organism>
<dbReference type="Pfam" id="PF23622">
    <property type="entry name" value="LRR_At1g61320_AtMIF1"/>
    <property type="match status" value="1"/>
</dbReference>
<dbReference type="PANTHER" id="PTHR34145:SF34">
    <property type="entry name" value="OS05G0571700 PROTEIN"/>
    <property type="match status" value="1"/>
</dbReference>
<dbReference type="InterPro" id="IPR053772">
    <property type="entry name" value="At1g61320/At1g61330-like"/>
</dbReference>
<proteinExistence type="predicted"/>
<keyword evidence="3" id="KW-1185">Reference proteome</keyword>
<comment type="caution">
    <text evidence="2">The sequence shown here is derived from an EMBL/GenBank/DDBJ whole genome shotgun (WGS) entry which is preliminary data.</text>
</comment>
<sequence length="83" mass="9455">MPNLETLTLYSDAEVRSEGMERISLLEEPSNLRKMSDHRHKKLKRVHMTNFSSVKTLVELTCHILDSTTSLECLTLDTTHGIA</sequence>
<name>A0A3L6QHD5_PANMI</name>
<evidence type="ECO:0000313" key="3">
    <source>
        <dbReference type="Proteomes" id="UP000275267"/>
    </source>
</evidence>
<dbReference type="PANTHER" id="PTHR34145">
    <property type="entry name" value="OS02G0105600 PROTEIN"/>
    <property type="match status" value="1"/>
</dbReference>